<dbReference type="InterPro" id="IPR043129">
    <property type="entry name" value="ATPase_NBD"/>
</dbReference>
<evidence type="ECO:0000256" key="1">
    <source>
        <dbReference type="ARBA" id="ARBA00022490"/>
    </source>
</evidence>
<keyword evidence="3 8" id="KW-0819">tRNA processing</keyword>
<dbReference type="GO" id="GO:0005737">
    <property type="term" value="C:cytoplasm"/>
    <property type="evidence" value="ECO:0007669"/>
    <property type="project" value="UniProtKB-SubCell"/>
</dbReference>
<dbReference type="InterPro" id="IPR017860">
    <property type="entry name" value="Peptidase_M22_CS"/>
</dbReference>
<dbReference type="Pfam" id="PF00814">
    <property type="entry name" value="TsaD"/>
    <property type="match status" value="1"/>
</dbReference>
<comment type="catalytic activity">
    <reaction evidence="7 8">
        <text>L-threonylcarbamoyladenylate + adenosine(37) in tRNA = N(6)-L-threonylcarbamoyladenosine(37) in tRNA + AMP + H(+)</text>
        <dbReference type="Rhea" id="RHEA:37059"/>
        <dbReference type="Rhea" id="RHEA-COMP:10162"/>
        <dbReference type="Rhea" id="RHEA-COMP:10163"/>
        <dbReference type="ChEBI" id="CHEBI:15378"/>
        <dbReference type="ChEBI" id="CHEBI:73682"/>
        <dbReference type="ChEBI" id="CHEBI:74411"/>
        <dbReference type="ChEBI" id="CHEBI:74418"/>
        <dbReference type="ChEBI" id="CHEBI:456215"/>
        <dbReference type="EC" id="2.3.1.234"/>
    </reaction>
</comment>
<keyword evidence="1 8" id="KW-0963">Cytoplasm</keyword>
<feature type="binding site" evidence="8">
    <location>
        <position position="115"/>
    </location>
    <ligand>
        <name>Fe cation</name>
        <dbReference type="ChEBI" id="CHEBI:24875"/>
    </ligand>
</feature>
<dbReference type="InterPro" id="IPR017861">
    <property type="entry name" value="KAE1/TsaD"/>
</dbReference>
<feature type="domain" description="Gcp-like" evidence="9">
    <location>
        <begin position="28"/>
        <end position="316"/>
    </location>
</feature>
<proteinExistence type="inferred from homology"/>
<evidence type="ECO:0000256" key="5">
    <source>
        <dbReference type="ARBA" id="ARBA00023004"/>
    </source>
</evidence>
<feature type="binding site" evidence="8">
    <location>
        <position position="282"/>
    </location>
    <ligand>
        <name>substrate</name>
    </ligand>
</feature>
<dbReference type="EMBL" id="CP013355">
    <property type="protein sequence ID" value="AMC12059.1"/>
    <property type="molecule type" value="Genomic_DNA"/>
</dbReference>
<dbReference type="SUPFAM" id="SSF53067">
    <property type="entry name" value="Actin-like ATPase domain"/>
    <property type="match status" value="2"/>
</dbReference>
<evidence type="ECO:0000256" key="4">
    <source>
        <dbReference type="ARBA" id="ARBA00022723"/>
    </source>
</evidence>
<comment type="subcellular location">
    <subcellularLocation>
        <location evidence="8">Cytoplasm</location>
    </subcellularLocation>
</comment>
<keyword evidence="6 8" id="KW-0012">Acyltransferase</keyword>
<reference evidence="11" key="1">
    <citation type="submission" date="2015-12" db="EMBL/GenBank/DDBJ databases">
        <title>Complete genome sequence of Lutibacter profundus strain LP1.</title>
        <authorList>
            <person name="Wissuwa J."/>
            <person name="Le Moine Bauer S."/>
            <person name="Stokke R."/>
            <person name="Dahle H."/>
            <person name="Steen I.H."/>
        </authorList>
    </citation>
    <scope>NUCLEOTIDE SEQUENCE [LARGE SCALE GENOMIC DNA]</scope>
    <source>
        <strain evidence="11">LP1</strain>
    </source>
</reference>
<comment type="cofactor">
    <cofactor evidence="8">
        <name>Fe(2+)</name>
        <dbReference type="ChEBI" id="CHEBI:29033"/>
    </cofactor>
    <text evidence="8">Binds 1 Fe(2+) ion per subunit.</text>
</comment>
<dbReference type="NCBIfam" id="TIGR03723">
    <property type="entry name" value="T6A_TsaD_YgjD"/>
    <property type="match status" value="1"/>
</dbReference>
<dbReference type="Gene3D" id="3.30.420.40">
    <property type="match status" value="2"/>
</dbReference>
<dbReference type="KEGG" id="lut:Lupro_12645"/>
<feature type="binding site" evidence="8">
    <location>
        <begin position="141"/>
        <end position="145"/>
    </location>
    <ligand>
        <name>substrate</name>
    </ligand>
</feature>
<protein>
    <recommendedName>
        <fullName evidence="8">tRNA N6-adenosine threonylcarbamoyltransferase</fullName>
        <ecNumber evidence="8">2.3.1.234</ecNumber>
    </recommendedName>
    <alternativeName>
        <fullName evidence="8">N6-L-threonylcarbamoyladenine synthase</fullName>
        <shortName evidence="8">t(6)A synthase</shortName>
    </alternativeName>
    <alternativeName>
        <fullName evidence="8">t(6)A37 threonylcarbamoyladenosine biosynthesis protein TsaD</fullName>
    </alternativeName>
    <alternativeName>
        <fullName evidence="8">tRNA threonylcarbamoyladenosine biosynthesis protein TsaD</fullName>
    </alternativeName>
</protein>
<evidence type="ECO:0000313" key="10">
    <source>
        <dbReference type="EMBL" id="AMC12059.1"/>
    </source>
</evidence>
<dbReference type="HAMAP" id="MF_01445">
    <property type="entry name" value="TsaD"/>
    <property type="match status" value="1"/>
</dbReference>
<dbReference type="InterPro" id="IPR000905">
    <property type="entry name" value="Gcp-like_dom"/>
</dbReference>
<dbReference type="CDD" id="cd24133">
    <property type="entry name" value="ASKHA_NBD_TsaD_bac"/>
    <property type="match status" value="1"/>
</dbReference>
<feature type="binding site" evidence="8">
    <location>
        <position position="310"/>
    </location>
    <ligand>
        <name>Fe cation</name>
        <dbReference type="ChEBI" id="CHEBI:24875"/>
    </ligand>
</feature>
<keyword evidence="2 8" id="KW-0808">Transferase</keyword>
<evidence type="ECO:0000256" key="7">
    <source>
        <dbReference type="ARBA" id="ARBA00048117"/>
    </source>
</evidence>
<dbReference type="PANTHER" id="PTHR11735">
    <property type="entry name" value="TRNA N6-ADENOSINE THREONYLCARBAMOYLTRANSFERASE"/>
    <property type="match status" value="1"/>
</dbReference>
<dbReference type="GO" id="GO:0002949">
    <property type="term" value="P:tRNA threonylcarbamoyladenosine modification"/>
    <property type="evidence" value="ECO:0007669"/>
    <property type="project" value="UniProtKB-UniRule"/>
</dbReference>
<dbReference type="EC" id="2.3.1.234" evidence="8"/>
<comment type="function">
    <text evidence="8">Required for the formation of a threonylcarbamoyl group on adenosine at position 37 (t(6)A37) in tRNAs that read codons beginning with adenine. Is involved in the transfer of the threonylcarbamoyl moiety of threonylcarbamoyl-AMP (TC-AMP) to the N6 group of A37, together with TsaE and TsaB. TsaD likely plays a direct catalytic role in this reaction.</text>
</comment>
<reference evidence="10 11" key="2">
    <citation type="journal article" date="2016" name="Int. J. Syst. Evol. Microbiol.">
        <title>Lutibacter profundi sp. nov., isolated from a deep-sea hydrothermal system on the Arctic Mid-Ocean Ridge and emended description of the genus Lutibacter.</title>
        <authorList>
            <person name="Le Moine Bauer S."/>
            <person name="Roalkvam I."/>
            <person name="Steen I.H."/>
            <person name="Dahle H."/>
        </authorList>
    </citation>
    <scope>NUCLEOTIDE SEQUENCE [LARGE SCALE GENOMIC DNA]</scope>
    <source>
        <strain evidence="10 11">LP1</strain>
    </source>
</reference>
<organism evidence="10 11">
    <name type="scientific">Lutibacter profundi</name>
    <dbReference type="NCBI Taxonomy" id="1622118"/>
    <lineage>
        <taxon>Bacteria</taxon>
        <taxon>Pseudomonadati</taxon>
        <taxon>Bacteroidota</taxon>
        <taxon>Flavobacteriia</taxon>
        <taxon>Flavobacteriales</taxon>
        <taxon>Flavobacteriaceae</taxon>
        <taxon>Lutibacter</taxon>
    </lineage>
</organism>
<feature type="binding site" evidence="8">
    <location>
        <position position="174"/>
    </location>
    <ligand>
        <name>substrate</name>
    </ligand>
</feature>
<evidence type="ECO:0000256" key="2">
    <source>
        <dbReference type="ARBA" id="ARBA00022679"/>
    </source>
</evidence>
<feature type="binding site" evidence="8">
    <location>
        <position position="187"/>
    </location>
    <ligand>
        <name>substrate</name>
    </ligand>
</feature>
<dbReference type="PRINTS" id="PR00789">
    <property type="entry name" value="OSIALOPTASE"/>
</dbReference>
<dbReference type="FunFam" id="3.30.420.40:FF:000012">
    <property type="entry name" value="tRNA N6-adenosine threonylcarbamoyltransferase"/>
    <property type="match status" value="1"/>
</dbReference>
<dbReference type="PANTHER" id="PTHR11735:SF6">
    <property type="entry name" value="TRNA N6-ADENOSINE THREONYLCARBAMOYLTRANSFERASE, MITOCHONDRIAL"/>
    <property type="match status" value="1"/>
</dbReference>
<dbReference type="PATRIC" id="fig|1622118.3.peg.2591"/>
<dbReference type="OrthoDB" id="9806197at2"/>
<dbReference type="NCBIfam" id="TIGR00329">
    <property type="entry name" value="gcp_kae1"/>
    <property type="match status" value="1"/>
</dbReference>
<dbReference type="InterPro" id="IPR022450">
    <property type="entry name" value="TsaD"/>
</dbReference>
<dbReference type="STRING" id="1622118.Lupro_12645"/>
<sequence length="344" mass="37715">MIKNKSIYILGIESSCDDTSAAVICNGKILSNVVATQEIHAKYGGVVPELASRAHQQNIVPVIQQAIQQANIDKKDLNAIAFTRGPGLMGSLLVGSSFAKSISLALNIPLIAINHMQGHVLAHFIDDEKQQKPPFPFLCLTISGGHTQIVKISSYFNMEILGETLDDAVGEAFDKSAKILGLPYPGGPLIDKHAKTGNPKAFKFTKPKVDALNFSFSGLKTAILYFIQKKTKENPHFIKENLDDICASIQYTIVEILFDKLKKAVNETGIKHVAIAGGVSANSEIRLVLKSYEEKLGWTTYIPKFEYTTDNAGMIAIVGYLKYLENTFLNQKTITTARLKVTEN</sequence>
<dbReference type="GO" id="GO:0061711">
    <property type="term" value="F:tRNA N(6)-L-threonylcarbamoyladenine synthase activity"/>
    <property type="evidence" value="ECO:0007669"/>
    <property type="project" value="UniProtKB-EC"/>
</dbReference>
<dbReference type="RefSeq" id="WP_068211048.1">
    <property type="nucleotide sequence ID" value="NZ_CP013355.1"/>
</dbReference>
<keyword evidence="5 8" id="KW-0408">Iron</keyword>
<dbReference type="AlphaFoldDB" id="A0A0X8G8Q5"/>
<feature type="binding site" evidence="8">
    <location>
        <position position="119"/>
    </location>
    <ligand>
        <name>Fe cation</name>
        <dbReference type="ChEBI" id="CHEBI:24875"/>
    </ligand>
</feature>
<evidence type="ECO:0000256" key="8">
    <source>
        <dbReference type="HAMAP-Rule" id="MF_01445"/>
    </source>
</evidence>
<dbReference type="GO" id="GO:0005506">
    <property type="term" value="F:iron ion binding"/>
    <property type="evidence" value="ECO:0007669"/>
    <property type="project" value="UniProtKB-UniRule"/>
</dbReference>
<comment type="similarity">
    <text evidence="8">Belongs to the KAE1 / TsaD family.</text>
</comment>
<evidence type="ECO:0000256" key="6">
    <source>
        <dbReference type="ARBA" id="ARBA00023315"/>
    </source>
</evidence>
<dbReference type="FunFam" id="3.30.420.40:FF:000040">
    <property type="entry name" value="tRNA N6-adenosine threonylcarbamoyltransferase"/>
    <property type="match status" value="1"/>
</dbReference>
<gene>
    <name evidence="8" type="primary">tsaD</name>
    <name evidence="10" type="ORF">Lupro_12645</name>
</gene>
<name>A0A0X8G8Q5_9FLAO</name>
<accession>A0A0X8G8Q5</accession>
<evidence type="ECO:0000313" key="11">
    <source>
        <dbReference type="Proteomes" id="UP000059672"/>
    </source>
</evidence>
<evidence type="ECO:0000259" key="9">
    <source>
        <dbReference type="Pfam" id="PF00814"/>
    </source>
</evidence>
<evidence type="ECO:0000256" key="3">
    <source>
        <dbReference type="ARBA" id="ARBA00022694"/>
    </source>
</evidence>
<keyword evidence="11" id="KW-1185">Reference proteome</keyword>
<dbReference type="Proteomes" id="UP000059672">
    <property type="component" value="Chromosome"/>
</dbReference>
<keyword evidence="4 8" id="KW-0479">Metal-binding</keyword>
<dbReference type="PROSITE" id="PS01016">
    <property type="entry name" value="GLYCOPROTEASE"/>
    <property type="match status" value="1"/>
</dbReference>
<feature type="binding site" evidence="8">
    <location>
        <position position="191"/>
    </location>
    <ligand>
        <name>substrate</name>
    </ligand>
</feature>